<evidence type="ECO:0000256" key="15">
    <source>
        <dbReference type="ARBA" id="ARBA00030020"/>
    </source>
</evidence>
<evidence type="ECO:0000256" key="10">
    <source>
        <dbReference type="ARBA" id="ARBA00022763"/>
    </source>
</evidence>
<dbReference type="InterPro" id="IPR000403">
    <property type="entry name" value="PI3/4_kinase_cat_dom"/>
</dbReference>
<dbReference type="SMART" id="SM00146">
    <property type="entry name" value="PI3Kc"/>
    <property type="match status" value="1"/>
</dbReference>
<keyword evidence="11" id="KW-0418">Kinase</keyword>
<dbReference type="InterPro" id="IPR018936">
    <property type="entry name" value="PI3/4_kinase_CS"/>
</dbReference>
<organism evidence="24 25">
    <name type="scientific">Collybia nuda</name>
    <dbReference type="NCBI Taxonomy" id="64659"/>
    <lineage>
        <taxon>Eukaryota</taxon>
        <taxon>Fungi</taxon>
        <taxon>Dikarya</taxon>
        <taxon>Basidiomycota</taxon>
        <taxon>Agaricomycotina</taxon>
        <taxon>Agaricomycetes</taxon>
        <taxon>Agaricomycetidae</taxon>
        <taxon>Agaricales</taxon>
        <taxon>Tricholomatineae</taxon>
        <taxon>Clitocybaceae</taxon>
        <taxon>Collybia</taxon>
    </lineage>
</organism>
<keyword evidence="13" id="KW-0539">Nucleus</keyword>
<evidence type="ECO:0000256" key="4">
    <source>
        <dbReference type="ARBA" id="ARBA00012513"/>
    </source>
</evidence>
<dbReference type="SMART" id="SM01342">
    <property type="entry name" value="TAN"/>
    <property type="match status" value="1"/>
</dbReference>
<feature type="region of interest" description="Disordered" evidence="21">
    <location>
        <begin position="191"/>
        <end position="243"/>
    </location>
</feature>
<keyword evidence="25" id="KW-1185">Reference proteome</keyword>
<evidence type="ECO:0000256" key="3">
    <source>
        <dbReference type="ARBA" id="ARBA00011370"/>
    </source>
</evidence>
<comment type="function">
    <text evidence="14">Serine/threonine protein kinase which activates checkpoint signaling upon genotoxic stresses such as ionizing radiation (IR), ultraviolet light (UV), or DNA replication stalling, thereby acting as a DNA damage sensor. Recognizes the substrate consensus sequence [ST]-Q. Phosphorylates histone H2A to form H2AS128ph (gamma-H2A) at sites of DNA damage, involved in the regulation of DNA damage response mechanism. Required for the control of telomere length and genome stability.</text>
</comment>
<dbReference type="GO" id="GO:0035556">
    <property type="term" value="P:intracellular signal transduction"/>
    <property type="evidence" value="ECO:0007669"/>
    <property type="project" value="UniProtKB-ARBA"/>
</dbReference>
<dbReference type="Pfam" id="PF11640">
    <property type="entry name" value="TAN"/>
    <property type="match status" value="1"/>
</dbReference>
<name>A0A9P6CML6_9AGAR</name>
<dbReference type="PROSITE" id="PS50290">
    <property type="entry name" value="PI3_4_KINASE_3"/>
    <property type="match status" value="1"/>
</dbReference>
<dbReference type="InterPro" id="IPR044107">
    <property type="entry name" value="PIKKc_ATM"/>
</dbReference>
<dbReference type="OrthoDB" id="381190at2759"/>
<dbReference type="EMBL" id="MU150243">
    <property type="protein sequence ID" value="KAF9466074.1"/>
    <property type="molecule type" value="Genomic_DNA"/>
</dbReference>
<comment type="subunit">
    <text evidence="3">Associates with DNA double-strand breaks.</text>
</comment>
<evidence type="ECO:0000256" key="1">
    <source>
        <dbReference type="ARBA" id="ARBA00004123"/>
    </source>
</evidence>
<dbReference type="InterPro" id="IPR011009">
    <property type="entry name" value="Kinase-like_dom_sf"/>
</dbReference>
<evidence type="ECO:0000256" key="11">
    <source>
        <dbReference type="ARBA" id="ARBA00022777"/>
    </source>
</evidence>
<evidence type="ECO:0000256" key="16">
    <source>
        <dbReference type="ARBA" id="ARBA00030222"/>
    </source>
</evidence>
<dbReference type="SMART" id="SM01343">
    <property type="entry name" value="FATC"/>
    <property type="match status" value="1"/>
</dbReference>
<dbReference type="GO" id="GO:0006281">
    <property type="term" value="P:DNA repair"/>
    <property type="evidence" value="ECO:0007669"/>
    <property type="project" value="InterPro"/>
</dbReference>
<comment type="catalytic activity">
    <reaction evidence="19">
        <text>L-threonyl-[protein] + ATP = O-phospho-L-threonyl-[protein] + ADP + H(+)</text>
        <dbReference type="Rhea" id="RHEA:46608"/>
        <dbReference type="Rhea" id="RHEA-COMP:11060"/>
        <dbReference type="Rhea" id="RHEA-COMP:11605"/>
        <dbReference type="ChEBI" id="CHEBI:15378"/>
        <dbReference type="ChEBI" id="CHEBI:30013"/>
        <dbReference type="ChEBI" id="CHEBI:30616"/>
        <dbReference type="ChEBI" id="CHEBI:61977"/>
        <dbReference type="ChEBI" id="CHEBI:456216"/>
        <dbReference type="EC" id="2.7.11.1"/>
    </reaction>
</comment>
<dbReference type="GO" id="GO:0004674">
    <property type="term" value="F:protein serine/threonine kinase activity"/>
    <property type="evidence" value="ECO:0007669"/>
    <property type="project" value="UniProtKB-KW"/>
</dbReference>
<evidence type="ECO:0000256" key="5">
    <source>
        <dbReference type="ARBA" id="ARBA00014619"/>
    </source>
</evidence>
<evidence type="ECO:0000256" key="8">
    <source>
        <dbReference type="ARBA" id="ARBA00022679"/>
    </source>
</evidence>
<sequence>MSNLKTVLQNLKSDKIKERQEGLASIRTVFAQDKVVANFHVNREGEGDPRAWLPVFQALFQAVLNEKIAATKTTNKSAGSAATAQRRLADAASAVRWLTEKTSELMNKRVVKALFEHLLQTIVHKGEMLMPVALDYIKALRCLVSFTPHLEHMEDDTWVRIAEMGFNVILSDPIKSTFELHVGVESSARKIEPDDEDLYEDDPMGEGEGEDVLPSTTRKRPRSNSNATFFHKPPEKKGSSQRQSSISVSLEQIEFMSVISIILRSSSSPILAHNYRYLPTSILLRLERFLDMYPTDTSLVQDYVVTVSSILDHLSLNRTHDVARFARKSWNGLVALWGTKNKRIKEGLVAVLRILFPFVATDNEVYQVTPFDCAEGIGKLWHLLVGEAESRWGIESLSFDALRFEPIKRNFGFPENNPAFIAKTFRSGWNFDAGQALAWATLELQADCAGKLLQLSESMHISATPGSSRGEGKRVRLESPIASLLSSIQHQPVPNVRTYHLQILLFFIDRHWSVVHDSLQQEVVQTLFQCISYDDGNIQSWVLLCFAAIAHTGICNVAHSLNITPGEHLQPPFTSSVQPVQNILAWDSIWTNAIRRANVPTVCRAACHAAHILLLNYQLQMGNDNHIPLSSQRVLSEIEALGKDLDVQGPVYPYDSVCAFLSQCLKIAGQDMRLYRMQLEEKVVSWLVDCWKVMGMGRKRMSLHTVKDIVHLLESICGLAKRSDPLLRIPLPDSQIVGVLVEEANVRVIRDFLLNAQLPPFGQTVERNTGTSLAADRIQEHTKHDLQLAQPRGRERKLSTFLLRSIEGLAAEWEGTSGYPTAETARQSLDVAVIALLFESILVLNGTQPNRRLIQSACKMVGIVMSTLCDAHWTPAEKALVMLGLDPLLLSQKDVNSDEHLEVMLPPDIGTGIKSQSLKHLNTVDTNTGKLNEFRVTFLRVVWQHPDVQEAFTKVSETIRIILRGTLGDTIPVTPGIRTSDRDDKDGFGPIRTTAAQQTSEVRGDGRYYRSHIMEVCIAFLTIGPALQSTSGESTRDDKLIEIILNCAEDRPHDFFLVLPVFLDKVQRRILTIVPNSLDNLLGELGRLLALYAYARSQNLQMLTTNVLRSTLDFWVSKDFKVTDNDILDKVQGLCAWLSGALRNQKIKSWRVRDAFARFLDAYLVRDWRELTWAPPEEDETDNREKNWETFPTRLLPFMNSDEDIRIRFRVAVINARLFAVARKLQSSPMEMYDLIKEWYSVDVDNYEHILTRILSLGNIMVVSSAVRRGPYWHLIETCLYSPHYSRHIESVLRGVSERMGLTSFSVLFTSYASQLAFSIRKVESDILRFPPHLLGYSDRKECAKLTFRSFAAINIWHGGEKLFEGHCKILQKTVKSGLQECFGDIIGYQIMAWVNEHEFPSHQMEDLIQSKTSRGVEFEESLNRNIDGIITSILRTVSDQDFSDDGPIVAALLRADQTGKTSRIYHALVKYRRSEDFDCHKPNLPVFPIEAILRALMWLHARLPNVDTKATTYHILHQLFADIEQSPLVNEQLRLMNAISIWIAWRNEEFDDATLLHTLIHGATSLFEQSDLVRSSQSIIEWALDQYRTRKTKDSRFPDIVIRIACLSQDYACNTVDLEVAKMGNELCRWIDNEVLKVSKIVELKSQVLRALPAWPREPSTYLAKLYETITAESLSGILEDNRISSNKFGLVRRLADPVILEGYDEGKFTQSDFWRLKECIPPVDHLQEVDINAFVSLLLKNKGAIDSFGSDGQDSVTLLSKHRRSIDKRPNSPAEQIDKAQDFIVLTLLEMLQSDLASKVNIAYRTLRLISSASTDFAQGNLSPEHQIELEYLGACQPFQKARYSRNITELSVSEVFSESIKDYSRWISNITVLLSDILSEKYPFYAQLTDILTSDVIFGEAILPILVHTLLMVERTNTEPHATSYRTELSSYFSLVLSSSVTTIPCLRSIVGVVLHLRHSTFDSKDALCYNRWLNLDFSLLARSAISCGAYTTALLFLELAVEDRMSGTTRNTNNTSEERILYEIYRHIDEPDGFYGIDDSDLYQFLMKRFHHEKQWEKAFRFHGATLEVGGPHANDAEGLVNSFHSFGFNRLAMDALQRTSNTDHGPTSSPSTSYRLGWRTETWDLPDRNDEVPGIPLYRALRAVHRERDSCIVDDIIKHGLFQEMNRLRTLGPENVAEIRETVQDLMSIHEVAQWKSEPVQSHLRSRRLGAAYWKEFVDIDQGFEFSNLENIMATRISLIRSARQKEERQRIGTSTTPFAQNLIDVEQKCLVRLSEAARDANQIQIAINSVVRAQLLEKSPSFYILQEFASVLWAQKEEQMAVQYLSRLASSPEFTNVDESADAIQLAALLTRLGTWSSEACLKNPADINIQYFTQAVKLLETMDPTFQPDSNLSRALVYRECAIFAERQYQSIINSPDVIRWKMYVDRKRQEIQSREVEIQQATTKSGLEALAHNQNKAKKILEEDIKLFDRHNEARETFLKQAIEMYSQCLKTSDTFDVDGAIRLCSLWFANFDDDGLQDSVREALERVPSQKLVFLAHQLSARISTPEAGPPPKNQQSLQSLIVRMCKDHPFHSLYQVYCLKPEHPLGASSRRQSGRHNPLSTQHERAVAAGSIFDRLRTDPTSSERVRQVEQLSDACIEWAKYPIKDNAQYQNTRSKHFKIPTDKDLKITKISNLHVPIITQDTPLDPTMRYDNCAWIERYEKTFETAGGINLPKINLCYDTSGKKYKQLFKGEGNDDLRQDAVMEQVFQLVNSVLSRDRETRRRDLNIRCYKVVPLTSQAGVLEFVGNTSPLNGWLIRAHSRYRPEDLSYLDALKLMKDKQKKLKTTLEKDRTALIENFKFVKSKFKPVMRHYFTERHKTPISWFAMRLKYTRSVATTSIVGHVLGLGDRHMSNILLDNVTGQVVHIDLGIAFEQGKLLPIAETVPFRMTRDMVDGMGTSGTKGVFQRCSEETLRVLREDSEVIMTVLEVFKHDPLHSWTASDIKVRHAQKGVSANASHTTGRFGNGIGIDMSSGTAEEAADRALSSVARKLDKSLSVQYTVNQLVTDATHDDNLGLIFYGWSPHC</sequence>
<evidence type="ECO:0000256" key="13">
    <source>
        <dbReference type="ARBA" id="ARBA00023242"/>
    </source>
</evidence>
<dbReference type="EC" id="2.7.11.1" evidence="4"/>
<dbReference type="PROSITE" id="PS51189">
    <property type="entry name" value="FAT"/>
    <property type="match status" value="1"/>
</dbReference>
<dbReference type="Pfam" id="PF02259">
    <property type="entry name" value="FAT"/>
    <property type="match status" value="1"/>
</dbReference>
<dbReference type="CDD" id="cd05171">
    <property type="entry name" value="PIKKc_ATM"/>
    <property type="match status" value="1"/>
</dbReference>
<reference evidence="24" key="1">
    <citation type="submission" date="2020-11" db="EMBL/GenBank/DDBJ databases">
        <authorList>
            <consortium name="DOE Joint Genome Institute"/>
            <person name="Ahrendt S."/>
            <person name="Riley R."/>
            <person name="Andreopoulos W."/>
            <person name="Labutti K."/>
            <person name="Pangilinan J."/>
            <person name="Ruiz-Duenas F.J."/>
            <person name="Barrasa J.M."/>
            <person name="Sanchez-Garcia M."/>
            <person name="Camarero S."/>
            <person name="Miyauchi S."/>
            <person name="Serrano A."/>
            <person name="Linde D."/>
            <person name="Babiker R."/>
            <person name="Drula E."/>
            <person name="Ayuso-Fernandez I."/>
            <person name="Pacheco R."/>
            <person name="Padilla G."/>
            <person name="Ferreira P."/>
            <person name="Barriuso J."/>
            <person name="Kellner H."/>
            <person name="Castanera R."/>
            <person name="Alfaro M."/>
            <person name="Ramirez L."/>
            <person name="Pisabarro A.G."/>
            <person name="Kuo A."/>
            <person name="Tritt A."/>
            <person name="Lipzen A."/>
            <person name="He G."/>
            <person name="Yan M."/>
            <person name="Ng V."/>
            <person name="Cullen D."/>
            <person name="Martin F."/>
            <person name="Rosso M.-N."/>
            <person name="Henrissat B."/>
            <person name="Hibbett D."/>
            <person name="Martinez A.T."/>
            <person name="Grigoriev I.V."/>
        </authorList>
    </citation>
    <scope>NUCLEOTIDE SEQUENCE</scope>
    <source>
        <strain evidence="24">CBS 247.69</strain>
    </source>
</reference>
<dbReference type="Gene3D" id="3.30.1010.10">
    <property type="entry name" value="Phosphatidylinositol 3-kinase Catalytic Subunit, Chain A, domain 4"/>
    <property type="match status" value="1"/>
</dbReference>
<dbReference type="PROSITE" id="PS00916">
    <property type="entry name" value="PI3_4_KINASE_2"/>
    <property type="match status" value="1"/>
</dbReference>
<comment type="similarity">
    <text evidence="2">Belongs to the PI3/PI4-kinase family. ATM subfamily.</text>
</comment>
<dbReference type="InterPro" id="IPR003152">
    <property type="entry name" value="FATC_dom"/>
</dbReference>
<evidence type="ECO:0000259" key="22">
    <source>
        <dbReference type="PROSITE" id="PS50290"/>
    </source>
</evidence>
<evidence type="ECO:0000256" key="6">
    <source>
        <dbReference type="ARBA" id="ARBA00020288"/>
    </source>
</evidence>
<keyword evidence="8" id="KW-0808">Transferase</keyword>
<protein>
    <recommendedName>
        <fullName evidence="5">Serine/threonine-protein kinase TEL1</fullName>
        <ecNumber evidence="4">2.7.11.1</ecNumber>
    </recommendedName>
    <alternativeName>
        <fullName evidence="15">ATM homolog</fullName>
    </alternativeName>
    <alternativeName>
        <fullName evidence="17 18">DNA-damage checkpoint kinase TEL1</fullName>
    </alternativeName>
    <alternativeName>
        <fullName evidence="6">Serine/threonine-protein kinase tel1</fullName>
    </alternativeName>
    <alternativeName>
        <fullName evidence="16">Telomere length regulation protein 1</fullName>
    </alternativeName>
</protein>
<dbReference type="PANTHER" id="PTHR37079:SF4">
    <property type="entry name" value="SERINE_THREONINE-PROTEIN KINASE ATM"/>
    <property type="match status" value="1"/>
</dbReference>
<dbReference type="InterPro" id="IPR016024">
    <property type="entry name" value="ARM-type_fold"/>
</dbReference>
<dbReference type="InterPro" id="IPR014009">
    <property type="entry name" value="PIK_FAT"/>
</dbReference>
<evidence type="ECO:0000313" key="24">
    <source>
        <dbReference type="EMBL" id="KAF9466074.1"/>
    </source>
</evidence>
<evidence type="ECO:0000256" key="17">
    <source>
        <dbReference type="ARBA" id="ARBA00031460"/>
    </source>
</evidence>
<evidence type="ECO:0000256" key="9">
    <source>
        <dbReference type="ARBA" id="ARBA00022741"/>
    </source>
</evidence>
<keyword evidence="7" id="KW-0723">Serine/threonine-protein kinase</keyword>
<dbReference type="Proteomes" id="UP000807353">
    <property type="component" value="Unassembled WGS sequence"/>
</dbReference>
<dbReference type="Pfam" id="PF00454">
    <property type="entry name" value="PI3_PI4_kinase"/>
    <property type="match status" value="1"/>
</dbReference>
<evidence type="ECO:0000313" key="25">
    <source>
        <dbReference type="Proteomes" id="UP000807353"/>
    </source>
</evidence>
<evidence type="ECO:0000256" key="7">
    <source>
        <dbReference type="ARBA" id="ARBA00022527"/>
    </source>
</evidence>
<dbReference type="SUPFAM" id="SSF48371">
    <property type="entry name" value="ARM repeat"/>
    <property type="match status" value="1"/>
</dbReference>
<evidence type="ECO:0000256" key="2">
    <source>
        <dbReference type="ARBA" id="ARBA00010769"/>
    </source>
</evidence>
<dbReference type="GO" id="GO:0005634">
    <property type="term" value="C:nucleus"/>
    <property type="evidence" value="ECO:0007669"/>
    <property type="project" value="UniProtKB-SubCell"/>
</dbReference>
<keyword evidence="9" id="KW-0547">Nucleotide-binding</keyword>
<keyword evidence="12" id="KW-0067">ATP-binding</keyword>
<dbReference type="PANTHER" id="PTHR37079">
    <property type="entry name" value="SERINE/THREONINE-PROTEIN KINASE ATM"/>
    <property type="match status" value="1"/>
</dbReference>
<evidence type="ECO:0000256" key="21">
    <source>
        <dbReference type="SAM" id="MobiDB-lite"/>
    </source>
</evidence>
<dbReference type="InterPro" id="IPR003151">
    <property type="entry name" value="PIK-rel_kinase_FAT"/>
</dbReference>
<accession>A0A9P6CML6</accession>
<comment type="subcellular location">
    <subcellularLocation>
        <location evidence="1">Nucleus</location>
    </subcellularLocation>
</comment>
<proteinExistence type="inferred from homology"/>
<evidence type="ECO:0000256" key="19">
    <source>
        <dbReference type="ARBA" id="ARBA00047899"/>
    </source>
</evidence>
<evidence type="ECO:0000256" key="12">
    <source>
        <dbReference type="ARBA" id="ARBA00022840"/>
    </source>
</evidence>
<dbReference type="GO" id="GO:0005524">
    <property type="term" value="F:ATP binding"/>
    <property type="evidence" value="ECO:0007669"/>
    <property type="project" value="UniProtKB-KW"/>
</dbReference>
<feature type="compositionally biased region" description="Acidic residues" evidence="21">
    <location>
        <begin position="193"/>
        <end position="211"/>
    </location>
</feature>
<feature type="domain" description="FAT" evidence="23">
    <location>
        <begin position="1983"/>
        <end position="2592"/>
    </location>
</feature>
<keyword evidence="10" id="KW-0227">DNA damage</keyword>
<evidence type="ECO:0000259" key="23">
    <source>
        <dbReference type="PROSITE" id="PS51189"/>
    </source>
</evidence>
<comment type="caution">
    <text evidence="24">The sequence shown here is derived from an EMBL/GenBank/DDBJ whole genome shotgun (WGS) entry which is preliminary data.</text>
</comment>
<comment type="catalytic activity">
    <reaction evidence="20">
        <text>L-seryl-[protein] + ATP = O-phospho-L-seryl-[protein] + ADP + H(+)</text>
        <dbReference type="Rhea" id="RHEA:17989"/>
        <dbReference type="Rhea" id="RHEA-COMP:9863"/>
        <dbReference type="Rhea" id="RHEA-COMP:11604"/>
        <dbReference type="ChEBI" id="CHEBI:15378"/>
        <dbReference type="ChEBI" id="CHEBI:29999"/>
        <dbReference type="ChEBI" id="CHEBI:30616"/>
        <dbReference type="ChEBI" id="CHEBI:83421"/>
        <dbReference type="ChEBI" id="CHEBI:456216"/>
        <dbReference type="EC" id="2.7.11.1"/>
    </reaction>
</comment>
<dbReference type="Gene3D" id="1.10.1070.11">
    <property type="entry name" value="Phosphatidylinositol 3-/4-kinase, catalytic domain"/>
    <property type="match status" value="1"/>
</dbReference>
<gene>
    <name evidence="24" type="ORF">BDZ94DRAFT_1319724</name>
</gene>
<dbReference type="InterPro" id="IPR038980">
    <property type="entry name" value="ATM_plant"/>
</dbReference>
<evidence type="ECO:0000256" key="20">
    <source>
        <dbReference type="ARBA" id="ARBA00048679"/>
    </source>
</evidence>
<dbReference type="SUPFAM" id="SSF56112">
    <property type="entry name" value="Protein kinase-like (PK-like)"/>
    <property type="match status" value="1"/>
</dbReference>
<evidence type="ECO:0000256" key="18">
    <source>
        <dbReference type="ARBA" id="ARBA00032467"/>
    </source>
</evidence>
<dbReference type="InterPro" id="IPR021668">
    <property type="entry name" value="TAN"/>
</dbReference>
<evidence type="ECO:0000256" key="14">
    <source>
        <dbReference type="ARBA" id="ARBA00025079"/>
    </source>
</evidence>
<dbReference type="InterPro" id="IPR036940">
    <property type="entry name" value="PI3/4_kinase_cat_sf"/>
</dbReference>
<feature type="domain" description="PI3K/PI4K catalytic" evidence="22">
    <location>
        <begin position="2710"/>
        <end position="3043"/>
    </location>
</feature>